<dbReference type="Pfam" id="PF00293">
    <property type="entry name" value="NUDIX"/>
    <property type="match status" value="1"/>
</dbReference>
<feature type="domain" description="Nudix hydrolase" evidence="3">
    <location>
        <begin position="23"/>
        <end position="161"/>
    </location>
</feature>
<keyword evidence="5" id="KW-1185">Reference proteome</keyword>
<accession>A0A074W662</accession>
<dbReference type="InterPro" id="IPR015797">
    <property type="entry name" value="NUDIX_hydrolase-like_dom_sf"/>
</dbReference>
<dbReference type="RefSeq" id="XP_013422516.1">
    <property type="nucleotide sequence ID" value="XM_013567062.1"/>
</dbReference>
<dbReference type="EMBL" id="KL584731">
    <property type="protein sequence ID" value="KEQ68373.1"/>
    <property type="molecule type" value="Genomic_DNA"/>
</dbReference>
<dbReference type="GeneID" id="25412694"/>
<evidence type="ECO:0000259" key="3">
    <source>
        <dbReference type="PROSITE" id="PS51462"/>
    </source>
</evidence>
<organism evidence="4 5">
    <name type="scientific">Aureobasidium namibiae CBS 147.97</name>
    <dbReference type="NCBI Taxonomy" id="1043004"/>
    <lineage>
        <taxon>Eukaryota</taxon>
        <taxon>Fungi</taxon>
        <taxon>Dikarya</taxon>
        <taxon>Ascomycota</taxon>
        <taxon>Pezizomycotina</taxon>
        <taxon>Dothideomycetes</taxon>
        <taxon>Dothideomycetidae</taxon>
        <taxon>Dothideales</taxon>
        <taxon>Saccotheciaceae</taxon>
        <taxon>Aureobasidium</taxon>
    </lineage>
</organism>
<gene>
    <name evidence="4" type="ORF">M436DRAFT_58610</name>
</gene>
<evidence type="ECO:0000256" key="1">
    <source>
        <dbReference type="ARBA" id="ARBA00022801"/>
    </source>
</evidence>
<dbReference type="PANTHER" id="PTHR43736:SF1">
    <property type="entry name" value="DIHYDRONEOPTERIN TRIPHOSPHATE DIPHOSPHATASE"/>
    <property type="match status" value="1"/>
</dbReference>
<dbReference type="GO" id="GO:0016787">
    <property type="term" value="F:hydrolase activity"/>
    <property type="evidence" value="ECO:0007669"/>
    <property type="project" value="UniProtKB-KW"/>
</dbReference>
<evidence type="ECO:0000313" key="4">
    <source>
        <dbReference type="EMBL" id="KEQ68373.1"/>
    </source>
</evidence>
<dbReference type="OrthoDB" id="276276at2759"/>
<dbReference type="Gene3D" id="3.90.79.10">
    <property type="entry name" value="Nucleoside Triphosphate Pyrophosphohydrolase"/>
    <property type="match status" value="1"/>
</dbReference>
<comment type="similarity">
    <text evidence="2">Belongs to the Nudix hydrolase family.</text>
</comment>
<proteinExistence type="inferred from homology"/>
<dbReference type="InterPro" id="IPR020476">
    <property type="entry name" value="Nudix_hydrolase"/>
</dbReference>
<sequence>MSAQPSADVEKLLSSTAKDLAGDYVYVVGIAVLRRTTDANSTWQLLVVRRVETETSFPNMWELPGGHVEQGETISEAIQRETMEETGLVVQDVIGKFEELRWTSKQGGMESVQFNFVATIQQPAEVTLNPEEHSEWKWIRENEITSLPTSPAMNQVLKDAFEFSKSHMKAL</sequence>
<evidence type="ECO:0000313" key="5">
    <source>
        <dbReference type="Proteomes" id="UP000027730"/>
    </source>
</evidence>
<dbReference type="Proteomes" id="UP000027730">
    <property type="component" value="Unassembled WGS sequence"/>
</dbReference>
<dbReference type="PROSITE" id="PS00893">
    <property type="entry name" value="NUDIX_BOX"/>
    <property type="match status" value="1"/>
</dbReference>
<reference evidence="4 5" key="1">
    <citation type="journal article" date="2014" name="BMC Genomics">
        <title>Genome sequencing of four Aureobasidium pullulans varieties: biotechnological potential, stress tolerance, and description of new species.</title>
        <authorList>
            <person name="Gostin Ar C."/>
            <person name="Ohm R.A."/>
            <person name="Kogej T."/>
            <person name="Sonjak S."/>
            <person name="Turk M."/>
            <person name="Zajc J."/>
            <person name="Zalar P."/>
            <person name="Grube M."/>
            <person name="Sun H."/>
            <person name="Han J."/>
            <person name="Sharma A."/>
            <person name="Chiniquy J."/>
            <person name="Ngan C.Y."/>
            <person name="Lipzen A."/>
            <person name="Barry K."/>
            <person name="Grigoriev I.V."/>
            <person name="Gunde-Cimerman N."/>
        </authorList>
    </citation>
    <scope>NUCLEOTIDE SEQUENCE [LARGE SCALE GENOMIC DNA]</scope>
    <source>
        <strain evidence="4 5">CBS 147.97</strain>
    </source>
</reference>
<name>A0A074W662_9PEZI</name>
<dbReference type="PANTHER" id="PTHR43736">
    <property type="entry name" value="ADP-RIBOSE PYROPHOSPHATASE"/>
    <property type="match status" value="1"/>
</dbReference>
<dbReference type="STRING" id="1043004.A0A074W662"/>
<evidence type="ECO:0000256" key="2">
    <source>
        <dbReference type="RuleBase" id="RU003476"/>
    </source>
</evidence>
<dbReference type="PRINTS" id="PR00502">
    <property type="entry name" value="NUDIXFAMILY"/>
</dbReference>
<dbReference type="AlphaFoldDB" id="A0A074W662"/>
<dbReference type="SUPFAM" id="SSF55811">
    <property type="entry name" value="Nudix"/>
    <property type="match status" value="1"/>
</dbReference>
<dbReference type="InterPro" id="IPR000086">
    <property type="entry name" value="NUDIX_hydrolase_dom"/>
</dbReference>
<dbReference type="PROSITE" id="PS51462">
    <property type="entry name" value="NUDIX"/>
    <property type="match status" value="1"/>
</dbReference>
<protein>
    <recommendedName>
        <fullName evidence="3">Nudix hydrolase domain-containing protein</fullName>
    </recommendedName>
</protein>
<dbReference type="CDD" id="cd02883">
    <property type="entry name" value="NUDIX_Hydrolase"/>
    <property type="match status" value="1"/>
</dbReference>
<keyword evidence="1 2" id="KW-0378">Hydrolase</keyword>
<dbReference type="HOGENOM" id="CLU_067850_1_1_1"/>
<dbReference type="InterPro" id="IPR020084">
    <property type="entry name" value="NUDIX_hydrolase_CS"/>
</dbReference>